<keyword evidence="3" id="KW-1185">Reference proteome</keyword>
<dbReference type="EMBL" id="JAUDCG010000056">
    <property type="protein sequence ID" value="MDM8157975.1"/>
    <property type="molecule type" value="Genomic_DNA"/>
</dbReference>
<proteinExistence type="predicted"/>
<keyword evidence="1" id="KW-1133">Transmembrane helix</keyword>
<dbReference type="RefSeq" id="WP_289608413.1">
    <property type="nucleotide sequence ID" value="NZ_JAUDCG010000056.1"/>
</dbReference>
<sequence>MHLNVWMNREAHRYALLWAKEHLPRETYHTIQRSYDATRKRTLLFALLCLVPLMLAFFSLIFFAPFSQSEDALPAGASEVIEARVDYDGNFYWTHDSQVYEHPLEAYGLSAQELEVNDRVQVYVDEAQNVVRAEPLEEGTSMREIEIGGILAPVLITLCIYLPIANRTFAKPWRTFYQTYCHSDSISG</sequence>
<keyword evidence="1" id="KW-0472">Membrane</keyword>
<feature type="transmembrane region" description="Helical" evidence="1">
    <location>
        <begin position="145"/>
        <end position="164"/>
    </location>
</feature>
<name>A0ABT7UGA2_9FIRM</name>
<evidence type="ECO:0000313" key="2">
    <source>
        <dbReference type="EMBL" id="MDM8157975.1"/>
    </source>
</evidence>
<evidence type="ECO:0000313" key="3">
    <source>
        <dbReference type="Proteomes" id="UP001529340"/>
    </source>
</evidence>
<comment type="caution">
    <text evidence="2">The sequence shown here is derived from an EMBL/GenBank/DDBJ whole genome shotgun (WGS) entry which is preliminary data.</text>
</comment>
<keyword evidence="1" id="KW-0812">Transmembrane</keyword>
<organism evidence="2 3">
    <name type="scientific">Amedibacillus dolichus</name>
    <dbReference type="NCBI Taxonomy" id="31971"/>
    <lineage>
        <taxon>Bacteria</taxon>
        <taxon>Bacillati</taxon>
        <taxon>Bacillota</taxon>
        <taxon>Erysipelotrichia</taxon>
        <taxon>Erysipelotrichales</taxon>
        <taxon>Erysipelotrichaceae</taxon>
        <taxon>Amedibacillus</taxon>
    </lineage>
</organism>
<dbReference type="Proteomes" id="UP001529340">
    <property type="component" value="Unassembled WGS sequence"/>
</dbReference>
<feature type="transmembrane region" description="Helical" evidence="1">
    <location>
        <begin position="43"/>
        <end position="64"/>
    </location>
</feature>
<reference evidence="3" key="1">
    <citation type="submission" date="2023-06" db="EMBL/GenBank/DDBJ databases">
        <title>Identification and characterization of horizontal gene transfer across gut microbiota members of farm animals based on homology search.</title>
        <authorList>
            <person name="Zeman M."/>
            <person name="Kubasova T."/>
            <person name="Jahodarova E."/>
            <person name="Nykrynova M."/>
            <person name="Rychlik I."/>
        </authorList>
    </citation>
    <scope>NUCLEOTIDE SEQUENCE [LARGE SCALE GENOMIC DNA]</scope>
    <source>
        <strain evidence="3">ET39</strain>
    </source>
</reference>
<gene>
    <name evidence="2" type="ORF">QUV96_10065</name>
</gene>
<evidence type="ECO:0000256" key="1">
    <source>
        <dbReference type="SAM" id="Phobius"/>
    </source>
</evidence>
<accession>A0ABT7UGA2</accession>
<reference evidence="2 3" key="3">
    <citation type="submission" date="2023-06" db="EMBL/GenBank/DDBJ databases">
        <authorList>
            <person name="Zeman M."/>
            <person name="Kubasova T."/>
            <person name="Jahodarova E."/>
            <person name="Nykrynova M."/>
            <person name="Rychlik I."/>
        </authorList>
    </citation>
    <scope>NUCLEOTIDE SEQUENCE [LARGE SCALE GENOMIC DNA]</scope>
    <source>
        <strain evidence="2 3">ET39</strain>
    </source>
</reference>
<protein>
    <submittedName>
        <fullName evidence="2">Uncharacterized protein</fullName>
    </submittedName>
</protein>
<reference evidence="2 3" key="2">
    <citation type="submission" date="2023-06" db="EMBL/GenBank/DDBJ databases">
        <title>Identification and characterization of horizontal gene transfer across gut microbiota members of farm animals based on homology search.</title>
        <authorList>
            <person name="Schwarzerova J."/>
            <person name="Nykrynova M."/>
            <person name="Jureckova K."/>
            <person name="Cejkova D."/>
            <person name="Rychlik I."/>
        </authorList>
    </citation>
    <scope>NUCLEOTIDE SEQUENCE [LARGE SCALE GENOMIC DNA]</scope>
    <source>
        <strain evidence="2 3">ET39</strain>
    </source>
</reference>